<sequence>MDSPSKPPKVVKPLVYCTPPKTLENKATHTKSAPATIIKRQKANEADDPEQDDYETPSKSQTVKRRNPPDTPGFDDLRLQFCAGPVVGYPTSPTLNVKRPRLSQVDVNQTDSSAEEESDDEDRGILLKSEEYLQLMKSIDELRDANKKLEARVNHLESRLQIHDN</sequence>
<dbReference type="VEuPathDB" id="FungiDB:TRICI_000344"/>
<feature type="coiled-coil region" evidence="1">
    <location>
        <begin position="132"/>
        <end position="159"/>
    </location>
</feature>
<keyword evidence="4" id="KW-1185">Reference proteome</keyword>
<dbReference type="Proteomes" id="UP000761534">
    <property type="component" value="Unassembled WGS sequence"/>
</dbReference>
<keyword evidence="1" id="KW-0175">Coiled coil</keyword>
<organism evidence="3 4">
    <name type="scientific">Trichomonascus ciferrii</name>
    <dbReference type="NCBI Taxonomy" id="44093"/>
    <lineage>
        <taxon>Eukaryota</taxon>
        <taxon>Fungi</taxon>
        <taxon>Dikarya</taxon>
        <taxon>Ascomycota</taxon>
        <taxon>Saccharomycotina</taxon>
        <taxon>Dipodascomycetes</taxon>
        <taxon>Dipodascales</taxon>
        <taxon>Trichomonascaceae</taxon>
        <taxon>Trichomonascus</taxon>
        <taxon>Trichomonascus ciferrii complex</taxon>
    </lineage>
</organism>
<reference evidence="3" key="1">
    <citation type="journal article" date="2019" name="G3 (Bethesda)">
        <title>Genome Assemblies of Two Rare Opportunistic Yeast Pathogens: Diutina rugosa (syn. Candida rugosa) and Trichomonascus ciferrii (syn. Candida ciferrii).</title>
        <authorList>
            <person name="Mixao V."/>
            <person name="Saus E."/>
            <person name="Hansen A.P."/>
            <person name="Lass-Florl C."/>
            <person name="Gabaldon T."/>
        </authorList>
    </citation>
    <scope>NUCLEOTIDE SEQUENCE</scope>
    <source>
        <strain evidence="3">CBS 4856</strain>
    </source>
</reference>
<proteinExistence type="predicted"/>
<evidence type="ECO:0000313" key="3">
    <source>
        <dbReference type="EMBL" id="KAA8917478.1"/>
    </source>
</evidence>
<evidence type="ECO:0000256" key="2">
    <source>
        <dbReference type="SAM" id="MobiDB-lite"/>
    </source>
</evidence>
<gene>
    <name evidence="3" type="ORF">TRICI_000344</name>
</gene>
<dbReference type="AlphaFoldDB" id="A0A642VDL8"/>
<dbReference type="EMBL" id="SWFS01000032">
    <property type="protein sequence ID" value="KAA8917478.1"/>
    <property type="molecule type" value="Genomic_DNA"/>
</dbReference>
<feature type="compositionally biased region" description="Acidic residues" evidence="2">
    <location>
        <begin position="113"/>
        <end position="122"/>
    </location>
</feature>
<accession>A0A642VDL8</accession>
<feature type="region of interest" description="Disordered" evidence="2">
    <location>
        <begin position="20"/>
        <end position="125"/>
    </location>
</feature>
<feature type="compositionally biased region" description="Acidic residues" evidence="2">
    <location>
        <begin position="46"/>
        <end position="55"/>
    </location>
</feature>
<name>A0A642VDL8_9ASCO</name>
<evidence type="ECO:0000313" key="4">
    <source>
        <dbReference type="Proteomes" id="UP000761534"/>
    </source>
</evidence>
<protein>
    <submittedName>
        <fullName evidence="3">Uncharacterized protein</fullName>
    </submittedName>
</protein>
<comment type="caution">
    <text evidence="3">The sequence shown here is derived from an EMBL/GenBank/DDBJ whole genome shotgun (WGS) entry which is preliminary data.</text>
</comment>
<evidence type="ECO:0000256" key="1">
    <source>
        <dbReference type="SAM" id="Coils"/>
    </source>
</evidence>